<dbReference type="PANTHER" id="PTHR10639">
    <property type="entry name" value="CLATHRIN LIGHT CHAIN"/>
    <property type="match status" value="1"/>
</dbReference>
<feature type="region of interest" description="Disordered" evidence="7">
    <location>
        <begin position="80"/>
        <end position="107"/>
    </location>
</feature>
<evidence type="ECO:0000256" key="5">
    <source>
        <dbReference type="ARBA" id="ARBA00023329"/>
    </source>
</evidence>
<name>A0A9P4VNZ2_9PEZI</name>
<evidence type="ECO:0000256" key="1">
    <source>
        <dbReference type="ARBA" id="ARBA00004180"/>
    </source>
</evidence>
<accession>A0A9P4VNZ2</accession>
<keyword evidence="4 6" id="KW-0168">Coated pit</keyword>
<dbReference type="GO" id="GO:0030132">
    <property type="term" value="C:clathrin coat of coated pit"/>
    <property type="evidence" value="ECO:0007669"/>
    <property type="project" value="InterPro"/>
</dbReference>
<dbReference type="PANTHER" id="PTHR10639:SF7">
    <property type="entry name" value="CLATHRIN LIGHT CHAIN"/>
    <property type="match status" value="1"/>
</dbReference>
<evidence type="ECO:0000256" key="2">
    <source>
        <dbReference type="ARBA" id="ARBA00005263"/>
    </source>
</evidence>
<dbReference type="GO" id="GO:0030130">
    <property type="term" value="C:clathrin coat of trans-Golgi network vesicle"/>
    <property type="evidence" value="ECO:0007669"/>
    <property type="project" value="InterPro"/>
</dbReference>
<keyword evidence="3 6" id="KW-0472">Membrane</keyword>
<dbReference type="Pfam" id="PF01086">
    <property type="entry name" value="Clathrin_lg_ch"/>
    <property type="match status" value="1"/>
</dbReference>
<evidence type="ECO:0000256" key="4">
    <source>
        <dbReference type="ARBA" id="ARBA00023176"/>
    </source>
</evidence>
<dbReference type="OrthoDB" id="5512at2759"/>
<evidence type="ECO:0000313" key="9">
    <source>
        <dbReference type="Proteomes" id="UP000799429"/>
    </source>
</evidence>
<dbReference type="Proteomes" id="UP000799429">
    <property type="component" value="Unassembled WGS sequence"/>
</dbReference>
<dbReference type="InterPro" id="IPR000996">
    <property type="entry name" value="Clathrin_L-chain"/>
</dbReference>
<comment type="subcellular location">
    <subcellularLocation>
        <location evidence="1 6">Cytoplasmic vesicle membrane</location>
        <topology evidence="1 6">Peripheral membrane protein</topology>
        <orientation evidence="1 6">Cytoplasmic side</orientation>
    </subcellularLocation>
    <subcellularLocation>
        <location evidence="6">Membrane</location>
        <location evidence="6">Coated pit</location>
        <topology evidence="6">Peripheral membrane protein</topology>
        <orientation evidence="6">Cytoplasmic side</orientation>
    </subcellularLocation>
    <text evidence="6">Cytoplasmic face of coated pits and vesicles.</text>
</comment>
<protein>
    <recommendedName>
        <fullName evidence="6">Clathrin light chain</fullName>
    </recommendedName>
</protein>
<dbReference type="EMBL" id="MU006113">
    <property type="protein sequence ID" value="KAF2834959.1"/>
    <property type="molecule type" value="Genomic_DNA"/>
</dbReference>
<evidence type="ECO:0000256" key="3">
    <source>
        <dbReference type="ARBA" id="ARBA00023136"/>
    </source>
</evidence>
<dbReference type="AlphaFoldDB" id="A0A9P4VNZ2"/>
<comment type="function">
    <text evidence="6">Clathrin is the major protein of the polyhedral coat of coated pits and vesicles.</text>
</comment>
<gene>
    <name evidence="8" type="ORF">M501DRAFT_999767</name>
</gene>
<reference evidence="8" key="1">
    <citation type="journal article" date="2020" name="Stud. Mycol.">
        <title>101 Dothideomycetes genomes: a test case for predicting lifestyles and emergence of pathogens.</title>
        <authorList>
            <person name="Haridas S."/>
            <person name="Albert R."/>
            <person name="Binder M."/>
            <person name="Bloem J."/>
            <person name="Labutti K."/>
            <person name="Salamov A."/>
            <person name="Andreopoulos B."/>
            <person name="Baker S."/>
            <person name="Barry K."/>
            <person name="Bills G."/>
            <person name="Bluhm B."/>
            <person name="Cannon C."/>
            <person name="Castanera R."/>
            <person name="Culley D."/>
            <person name="Daum C."/>
            <person name="Ezra D."/>
            <person name="Gonzalez J."/>
            <person name="Henrissat B."/>
            <person name="Kuo A."/>
            <person name="Liang C."/>
            <person name="Lipzen A."/>
            <person name="Lutzoni F."/>
            <person name="Magnuson J."/>
            <person name="Mondo S."/>
            <person name="Nolan M."/>
            <person name="Ohm R."/>
            <person name="Pangilinan J."/>
            <person name="Park H.-J."/>
            <person name="Ramirez L."/>
            <person name="Alfaro M."/>
            <person name="Sun H."/>
            <person name="Tritt A."/>
            <person name="Yoshinaga Y."/>
            <person name="Zwiers L.-H."/>
            <person name="Turgeon B."/>
            <person name="Goodwin S."/>
            <person name="Spatafora J."/>
            <person name="Crous P."/>
            <person name="Grigoriev I."/>
        </authorList>
    </citation>
    <scope>NUCLEOTIDE SEQUENCE</scope>
    <source>
        <strain evidence="8">CBS 101060</strain>
    </source>
</reference>
<evidence type="ECO:0000313" key="8">
    <source>
        <dbReference type="EMBL" id="KAF2834959.1"/>
    </source>
</evidence>
<dbReference type="GO" id="GO:0005198">
    <property type="term" value="F:structural molecule activity"/>
    <property type="evidence" value="ECO:0007669"/>
    <property type="project" value="InterPro"/>
</dbReference>
<dbReference type="GO" id="GO:0006886">
    <property type="term" value="P:intracellular protein transport"/>
    <property type="evidence" value="ECO:0007669"/>
    <property type="project" value="InterPro"/>
</dbReference>
<sequence length="253" mass="27554">MADRFPSLDEIDAGQTEARGELNFDLVDSTEDDFLARERAALGDEANQFTTAADRLATTVEDAGDDDLLGDGLADVGGQELGGFESSFPAIDTSNEHMAPGGTITGTTLPNIPGFPRSNSPYVQPSFSDEPEPDVIREWRERRDLALEHRDSVSAGKKDKTITEARTAIDDFYENYNNKKEKAIAQTRREAEEFLENREDTSAGGTSWERIAKLVDLSGKGARGGASGTGKERFRELLVSLRKDENAPGATGY</sequence>
<comment type="caution">
    <text evidence="8">The sequence shown here is derived from an EMBL/GenBank/DDBJ whole genome shotgun (WGS) entry which is preliminary data.</text>
</comment>
<evidence type="ECO:0000256" key="6">
    <source>
        <dbReference type="RuleBase" id="RU363137"/>
    </source>
</evidence>
<dbReference type="GO" id="GO:0072583">
    <property type="term" value="P:clathrin-dependent endocytosis"/>
    <property type="evidence" value="ECO:0007669"/>
    <property type="project" value="TreeGrafter"/>
</dbReference>
<comment type="similarity">
    <text evidence="2 6">Belongs to the clathrin light chain family.</text>
</comment>
<dbReference type="GO" id="GO:0032050">
    <property type="term" value="F:clathrin heavy chain binding"/>
    <property type="evidence" value="ECO:0007669"/>
    <property type="project" value="TreeGrafter"/>
</dbReference>
<keyword evidence="5 6" id="KW-0968">Cytoplasmic vesicle</keyword>
<organism evidence="8 9">
    <name type="scientific">Patellaria atrata CBS 101060</name>
    <dbReference type="NCBI Taxonomy" id="1346257"/>
    <lineage>
        <taxon>Eukaryota</taxon>
        <taxon>Fungi</taxon>
        <taxon>Dikarya</taxon>
        <taxon>Ascomycota</taxon>
        <taxon>Pezizomycotina</taxon>
        <taxon>Dothideomycetes</taxon>
        <taxon>Dothideomycetes incertae sedis</taxon>
        <taxon>Patellariales</taxon>
        <taxon>Patellariaceae</taxon>
        <taxon>Patellaria</taxon>
    </lineage>
</organism>
<keyword evidence="9" id="KW-1185">Reference proteome</keyword>
<proteinExistence type="inferred from homology"/>
<evidence type="ECO:0000256" key="7">
    <source>
        <dbReference type="SAM" id="MobiDB-lite"/>
    </source>
</evidence>